<accession>A0ABY6JET5</accession>
<proteinExistence type="predicted"/>
<dbReference type="SUPFAM" id="SSF159871">
    <property type="entry name" value="YdgH-like"/>
    <property type="match status" value="1"/>
</dbReference>
<dbReference type="PANTHER" id="PTHR34156">
    <property type="entry name" value="OUTER MEMBRANE PROTEIN-RELATED-RELATED"/>
    <property type="match status" value="1"/>
</dbReference>
<evidence type="ECO:0000313" key="4">
    <source>
        <dbReference type="EMBL" id="UYU32332.1"/>
    </source>
</evidence>
<evidence type="ECO:0000256" key="2">
    <source>
        <dbReference type="SAM" id="SignalP"/>
    </source>
</evidence>
<organism evidence="4 5">
    <name type="scientific">Siccibacter colletis</name>
    <dbReference type="NCBI Taxonomy" id="1505757"/>
    <lineage>
        <taxon>Bacteria</taxon>
        <taxon>Pseudomonadati</taxon>
        <taxon>Pseudomonadota</taxon>
        <taxon>Gammaproteobacteria</taxon>
        <taxon>Enterobacterales</taxon>
        <taxon>Enterobacteriaceae</taxon>
        <taxon>Siccibacter</taxon>
    </lineage>
</organism>
<dbReference type="NCBIfam" id="NF033776">
    <property type="entry name" value="stress_YhcN"/>
    <property type="match status" value="1"/>
</dbReference>
<keyword evidence="1 2" id="KW-0732">Signal</keyword>
<feature type="signal peptide" evidence="2">
    <location>
        <begin position="1"/>
        <end position="22"/>
    </location>
</feature>
<keyword evidence="5" id="KW-1185">Reference proteome</keyword>
<feature type="domain" description="YdgH/BhsA/McbA-like" evidence="3">
    <location>
        <begin position="35"/>
        <end position="88"/>
    </location>
</feature>
<dbReference type="InterPro" id="IPR051096">
    <property type="entry name" value="BhsA/McbA_stress_biofilm_assoc"/>
</dbReference>
<dbReference type="InterPro" id="IPR036275">
    <property type="entry name" value="YdgH-like_sf"/>
</dbReference>
<evidence type="ECO:0000313" key="5">
    <source>
        <dbReference type="Proteomes" id="UP001156318"/>
    </source>
</evidence>
<dbReference type="Proteomes" id="UP001156318">
    <property type="component" value="Chromosome"/>
</dbReference>
<sequence>MKNVMNIAALALASVMSFGASAAAHLVNADEAQNMQAMGSVSVTEITGAPMDIRQALAEKATKEGASAYRVTELTQGDHWHATAQLYK</sequence>
<evidence type="ECO:0000259" key="3">
    <source>
        <dbReference type="Pfam" id="PF07338"/>
    </source>
</evidence>
<dbReference type="PANTHER" id="PTHR34156:SF5">
    <property type="entry name" value="OUTER MEMBRANE PROTEIN"/>
    <property type="match status" value="1"/>
</dbReference>
<dbReference type="InterPro" id="IPR047775">
    <property type="entry name" value="Stress_YhcN-like"/>
</dbReference>
<reference evidence="4 5" key="1">
    <citation type="submission" date="2021-05" db="EMBL/GenBank/DDBJ databases">
        <title>Isolation, identification, and the growth promoting effects of Pantoea dispersa strain YSD J2 from the aboveground leaves of Cyperus esculentus L.Var. Sativus.</title>
        <authorList>
            <person name="Wang S."/>
            <person name="Tang X.M."/>
            <person name="Huang Y.N."/>
        </authorList>
    </citation>
    <scope>NUCLEOTIDE SEQUENCE [LARGE SCALE GENOMIC DNA]</scope>
    <source>
        <strain evidence="5">YSD YN2</strain>
    </source>
</reference>
<dbReference type="EMBL" id="CP074352">
    <property type="protein sequence ID" value="UYU32332.1"/>
    <property type="molecule type" value="Genomic_DNA"/>
</dbReference>
<dbReference type="Gene3D" id="3.30.1660.10">
    <property type="entry name" value="Flavin-binding protein dodecin"/>
    <property type="match status" value="1"/>
</dbReference>
<dbReference type="InterPro" id="IPR010854">
    <property type="entry name" value="YdgH/BhsA/McbA-like_dom"/>
</dbReference>
<protein>
    <submittedName>
        <fullName evidence="4">Peroxide/acid stress response protein YhcN</fullName>
    </submittedName>
</protein>
<evidence type="ECO:0000256" key="1">
    <source>
        <dbReference type="ARBA" id="ARBA00022729"/>
    </source>
</evidence>
<dbReference type="Pfam" id="PF07338">
    <property type="entry name" value="YdgH_BhsA-like"/>
    <property type="match status" value="1"/>
</dbReference>
<dbReference type="RefSeq" id="WP_264385308.1">
    <property type="nucleotide sequence ID" value="NZ_CP074352.1"/>
</dbReference>
<dbReference type="InterPro" id="IPR025543">
    <property type="entry name" value="Dodecin-like"/>
</dbReference>
<feature type="chain" id="PRO_5046250757" evidence="2">
    <location>
        <begin position="23"/>
        <end position="88"/>
    </location>
</feature>
<gene>
    <name evidence="4" type="primary">yhcN</name>
    <name evidence="4" type="ORF">KFZ77_02085</name>
</gene>
<name>A0ABY6JET5_9ENTR</name>